<gene>
    <name evidence="2" type="ORF">IBLFYP30_02280</name>
    <name evidence="1" type="ORF">LIP50_08930</name>
</gene>
<organism evidence="2">
    <name type="scientific">Intestinibacter bartlettii</name>
    <dbReference type="NCBI Taxonomy" id="261299"/>
    <lineage>
        <taxon>Bacteria</taxon>
        <taxon>Bacillati</taxon>
        <taxon>Bacillota</taxon>
        <taxon>Clostridia</taxon>
        <taxon>Peptostreptococcales</taxon>
        <taxon>Peptostreptococcaceae</taxon>
        <taxon>Intestinibacter</taxon>
    </lineage>
</organism>
<name>A0A6N3DN94_9FIRM</name>
<dbReference type="EMBL" id="JAJBMB010000007">
    <property type="protein sequence ID" value="MCB5446322.1"/>
    <property type="molecule type" value="Genomic_DNA"/>
</dbReference>
<sequence length="152" mass="17957">MIKDTDYVKNTLEELCSQLDDKIAPITGFNSDFSYYKNQDEDFYTIHNKVKSLEDKRFDLNMRLYKSNDEDRFLYVYIMWFSVNPKKVGVGSAVITEIIELLKAVTKIEFIVLHPDDNEVKYFWIKNNFLPSDGTFDNKINVNTRRILVYAV</sequence>
<dbReference type="EMBL" id="CACRUE010000033">
    <property type="protein sequence ID" value="VYU29625.1"/>
    <property type="molecule type" value="Genomic_DNA"/>
</dbReference>
<evidence type="ECO:0000313" key="1">
    <source>
        <dbReference type="EMBL" id="MCB5446322.1"/>
    </source>
</evidence>
<evidence type="ECO:0000313" key="3">
    <source>
        <dbReference type="Proteomes" id="UP001299409"/>
    </source>
</evidence>
<protein>
    <recommendedName>
        <fullName evidence="4">N-acetyltransferase domain-containing protein</fullName>
    </recommendedName>
</protein>
<reference evidence="1 3" key="2">
    <citation type="submission" date="2021-10" db="EMBL/GenBank/DDBJ databases">
        <title>Collection of gut derived symbiotic bacterial strains cultured from healthy donors.</title>
        <authorList>
            <person name="Lin H."/>
            <person name="Littmann E."/>
            <person name="Claire K."/>
            <person name="Pamer E."/>
        </authorList>
    </citation>
    <scope>NUCLEOTIDE SEQUENCE [LARGE SCALE GENOMIC DNA]</scope>
    <source>
        <strain evidence="1 3">MSK.17.68</strain>
    </source>
</reference>
<accession>A0A6N3DN94</accession>
<evidence type="ECO:0000313" key="2">
    <source>
        <dbReference type="EMBL" id="VYU29625.1"/>
    </source>
</evidence>
<dbReference type="AlphaFoldDB" id="A0A6N3DN94"/>
<dbReference type="RefSeq" id="WP_048925620.1">
    <property type="nucleotide sequence ID" value="NZ_CACRUE010000033.1"/>
</dbReference>
<reference evidence="2" key="1">
    <citation type="submission" date="2019-11" db="EMBL/GenBank/DDBJ databases">
        <authorList>
            <person name="Feng L."/>
        </authorList>
    </citation>
    <scope>NUCLEOTIDE SEQUENCE</scope>
    <source>
        <strain evidence="2">IbartlettiiLFYP30</strain>
    </source>
</reference>
<proteinExistence type="predicted"/>
<keyword evidence="3" id="KW-1185">Reference proteome</keyword>
<evidence type="ECO:0008006" key="4">
    <source>
        <dbReference type="Google" id="ProtNLM"/>
    </source>
</evidence>
<dbReference type="Proteomes" id="UP001299409">
    <property type="component" value="Unassembled WGS sequence"/>
</dbReference>